<gene>
    <name evidence="2" type="ORF">M413DRAFT_30377</name>
</gene>
<evidence type="ECO:0000313" key="3">
    <source>
        <dbReference type="Proteomes" id="UP000053424"/>
    </source>
</evidence>
<sequence length="401" mass="45419">MNENHDQLIDKLPPEIVSQIFIQYSLPNSCSDITDLNSPLNLGAVCQKWRQLAWATPEIWSSLWFGFGSGRQRIGRLDLVPLVGEWLERSAGLPLTIKCAPGGEPADEIYCRLIAILNKYSTRWYDMDIAIPKRHRGLLCGSSEEQNILDRLTLRPHWRTDELQAHPSTDKSSTFRVKSKPSPTHFTLVSHSFAYIDISCNRLTHASVEDVHVDECCELIQCAPLLEVLKLRDIHGSHSRRRPRIPIPNSRVVLRHLHSLELNGNTKDKVLVRILDSISTPSLKHWIHRTYGGSSPNMISFIEHSAFSLKTFQVAGPRDVYDEVHLVLSHLSSLESLRLHIYSGFHEPDGPPLADEFLDLLCSPGETSVFLPHLQSLQFTGSLHSHGIRFLEYSRHHSGVP</sequence>
<keyword evidence="3" id="KW-1185">Reference proteome</keyword>
<proteinExistence type="predicted"/>
<feature type="domain" description="F-box" evidence="1">
    <location>
        <begin position="9"/>
        <end position="63"/>
    </location>
</feature>
<evidence type="ECO:0000259" key="1">
    <source>
        <dbReference type="Pfam" id="PF12937"/>
    </source>
</evidence>
<organism evidence="2 3">
    <name type="scientific">Hebeloma cylindrosporum</name>
    <dbReference type="NCBI Taxonomy" id="76867"/>
    <lineage>
        <taxon>Eukaryota</taxon>
        <taxon>Fungi</taxon>
        <taxon>Dikarya</taxon>
        <taxon>Basidiomycota</taxon>
        <taxon>Agaricomycotina</taxon>
        <taxon>Agaricomycetes</taxon>
        <taxon>Agaricomycetidae</taxon>
        <taxon>Agaricales</taxon>
        <taxon>Agaricineae</taxon>
        <taxon>Hymenogastraceae</taxon>
        <taxon>Hebeloma</taxon>
    </lineage>
</organism>
<dbReference type="AlphaFoldDB" id="A0A0C3BNM6"/>
<dbReference type="Gene3D" id="1.20.1280.50">
    <property type="match status" value="1"/>
</dbReference>
<dbReference type="InterPro" id="IPR001810">
    <property type="entry name" value="F-box_dom"/>
</dbReference>
<accession>A0A0C3BNM6</accession>
<dbReference type="SUPFAM" id="SSF52047">
    <property type="entry name" value="RNI-like"/>
    <property type="match status" value="1"/>
</dbReference>
<dbReference type="Pfam" id="PF12937">
    <property type="entry name" value="F-box-like"/>
    <property type="match status" value="1"/>
</dbReference>
<dbReference type="Gene3D" id="3.80.10.10">
    <property type="entry name" value="Ribonuclease Inhibitor"/>
    <property type="match status" value="1"/>
</dbReference>
<name>A0A0C3BNM6_HEBCY</name>
<dbReference type="Proteomes" id="UP000053424">
    <property type="component" value="Unassembled WGS sequence"/>
</dbReference>
<evidence type="ECO:0000313" key="2">
    <source>
        <dbReference type="EMBL" id="KIM38260.1"/>
    </source>
</evidence>
<dbReference type="InterPro" id="IPR032675">
    <property type="entry name" value="LRR_dom_sf"/>
</dbReference>
<dbReference type="EMBL" id="KN831792">
    <property type="protein sequence ID" value="KIM38260.1"/>
    <property type="molecule type" value="Genomic_DNA"/>
</dbReference>
<reference evidence="3" key="2">
    <citation type="submission" date="2015-01" db="EMBL/GenBank/DDBJ databases">
        <title>Evolutionary Origins and Diversification of the Mycorrhizal Mutualists.</title>
        <authorList>
            <consortium name="DOE Joint Genome Institute"/>
            <consortium name="Mycorrhizal Genomics Consortium"/>
            <person name="Kohler A."/>
            <person name="Kuo A."/>
            <person name="Nagy L.G."/>
            <person name="Floudas D."/>
            <person name="Copeland A."/>
            <person name="Barry K.W."/>
            <person name="Cichocki N."/>
            <person name="Veneault-Fourrey C."/>
            <person name="LaButti K."/>
            <person name="Lindquist E.A."/>
            <person name="Lipzen A."/>
            <person name="Lundell T."/>
            <person name="Morin E."/>
            <person name="Murat C."/>
            <person name="Riley R."/>
            <person name="Ohm R."/>
            <person name="Sun H."/>
            <person name="Tunlid A."/>
            <person name="Henrissat B."/>
            <person name="Grigoriev I.V."/>
            <person name="Hibbett D.S."/>
            <person name="Martin F."/>
        </authorList>
    </citation>
    <scope>NUCLEOTIDE SEQUENCE [LARGE SCALE GENOMIC DNA]</scope>
    <source>
        <strain evidence="3">h7</strain>
    </source>
</reference>
<dbReference type="OrthoDB" id="2269034at2759"/>
<protein>
    <recommendedName>
        <fullName evidence="1">F-box domain-containing protein</fullName>
    </recommendedName>
</protein>
<dbReference type="HOGENOM" id="CLU_018544_12_4_1"/>
<reference evidence="2 3" key="1">
    <citation type="submission" date="2014-04" db="EMBL/GenBank/DDBJ databases">
        <authorList>
            <consortium name="DOE Joint Genome Institute"/>
            <person name="Kuo A."/>
            <person name="Gay G."/>
            <person name="Dore J."/>
            <person name="Kohler A."/>
            <person name="Nagy L.G."/>
            <person name="Floudas D."/>
            <person name="Copeland A."/>
            <person name="Barry K.W."/>
            <person name="Cichocki N."/>
            <person name="Veneault-Fourrey C."/>
            <person name="LaButti K."/>
            <person name="Lindquist E.A."/>
            <person name="Lipzen A."/>
            <person name="Lundell T."/>
            <person name="Morin E."/>
            <person name="Murat C."/>
            <person name="Sun H."/>
            <person name="Tunlid A."/>
            <person name="Henrissat B."/>
            <person name="Grigoriev I.V."/>
            <person name="Hibbett D.S."/>
            <person name="Martin F."/>
            <person name="Nordberg H.P."/>
            <person name="Cantor M.N."/>
            <person name="Hua S.X."/>
        </authorList>
    </citation>
    <scope>NUCLEOTIDE SEQUENCE [LARGE SCALE GENOMIC DNA]</scope>
    <source>
        <strain evidence="3">h7</strain>
    </source>
</reference>
<dbReference type="CDD" id="cd09917">
    <property type="entry name" value="F-box_SF"/>
    <property type="match status" value="1"/>
</dbReference>